<protein>
    <submittedName>
        <fullName evidence="1">Uncharacterized protein</fullName>
    </submittedName>
</protein>
<organism evidence="1 2">
    <name type="scientific">Trifolium medium</name>
    <dbReference type="NCBI Taxonomy" id="97028"/>
    <lineage>
        <taxon>Eukaryota</taxon>
        <taxon>Viridiplantae</taxon>
        <taxon>Streptophyta</taxon>
        <taxon>Embryophyta</taxon>
        <taxon>Tracheophyta</taxon>
        <taxon>Spermatophyta</taxon>
        <taxon>Magnoliopsida</taxon>
        <taxon>eudicotyledons</taxon>
        <taxon>Gunneridae</taxon>
        <taxon>Pentapetalae</taxon>
        <taxon>rosids</taxon>
        <taxon>fabids</taxon>
        <taxon>Fabales</taxon>
        <taxon>Fabaceae</taxon>
        <taxon>Papilionoideae</taxon>
        <taxon>50 kb inversion clade</taxon>
        <taxon>NPAAA clade</taxon>
        <taxon>Hologalegina</taxon>
        <taxon>IRL clade</taxon>
        <taxon>Trifolieae</taxon>
        <taxon>Trifolium</taxon>
    </lineage>
</organism>
<evidence type="ECO:0000313" key="2">
    <source>
        <dbReference type="Proteomes" id="UP000265520"/>
    </source>
</evidence>
<keyword evidence="2" id="KW-1185">Reference proteome</keyword>
<dbReference type="EMBL" id="LXQA010560023">
    <property type="protein sequence ID" value="MCI59253.1"/>
    <property type="molecule type" value="Genomic_DNA"/>
</dbReference>
<proteinExistence type="predicted"/>
<dbReference type="Proteomes" id="UP000265520">
    <property type="component" value="Unassembled WGS sequence"/>
</dbReference>
<sequence length="63" mass="7033">MGDDAAIVTDFEQQNGDDVAMASTPRRQNAAPEMQNDIDFNYSAFEEVLEEEISQVHIDTAQN</sequence>
<comment type="caution">
    <text evidence="1">The sequence shown here is derived from an EMBL/GenBank/DDBJ whole genome shotgun (WGS) entry which is preliminary data.</text>
</comment>
<name>A0A392TDM1_9FABA</name>
<reference evidence="1 2" key="1">
    <citation type="journal article" date="2018" name="Front. Plant Sci.">
        <title>Red Clover (Trifolium pratense) and Zigzag Clover (T. medium) - A Picture of Genomic Similarities and Differences.</title>
        <authorList>
            <person name="Dluhosova J."/>
            <person name="Istvanek J."/>
            <person name="Nedelnik J."/>
            <person name="Repkova J."/>
        </authorList>
    </citation>
    <scope>NUCLEOTIDE SEQUENCE [LARGE SCALE GENOMIC DNA]</scope>
    <source>
        <strain evidence="2">cv. 10/8</strain>
        <tissue evidence="1">Leaf</tissue>
    </source>
</reference>
<feature type="non-terminal residue" evidence="1">
    <location>
        <position position="63"/>
    </location>
</feature>
<accession>A0A392TDM1</accession>
<evidence type="ECO:0000313" key="1">
    <source>
        <dbReference type="EMBL" id="MCI59253.1"/>
    </source>
</evidence>
<dbReference type="AlphaFoldDB" id="A0A392TDM1"/>